<dbReference type="EMBL" id="CP073346">
    <property type="protein sequence ID" value="UTW09671.1"/>
    <property type="molecule type" value="Genomic_DNA"/>
</dbReference>
<feature type="DNA-binding region" description="H-T-H motif" evidence="2">
    <location>
        <begin position="47"/>
        <end position="66"/>
    </location>
</feature>
<evidence type="ECO:0000256" key="1">
    <source>
        <dbReference type="ARBA" id="ARBA00023125"/>
    </source>
</evidence>
<organism evidence="5 6">
    <name type="scientific">Pseudomonas benzenivorans</name>
    <dbReference type="NCBI Taxonomy" id="556533"/>
    <lineage>
        <taxon>Bacteria</taxon>
        <taxon>Pseudomonadati</taxon>
        <taxon>Pseudomonadota</taxon>
        <taxon>Gammaproteobacteria</taxon>
        <taxon>Pseudomonadales</taxon>
        <taxon>Pseudomonadaceae</taxon>
        <taxon>Pseudomonas</taxon>
    </lineage>
</organism>
<sequence length="219" mass="23885">MLSTRNLQNRGNEMEKRPQQERSKARVEKILLTTGELLRDIGYEALSTKQVAARAGLPVGTIYQFFPNKDALVQALVARLQEDVEQLAQELASVEATRLQDLGPFIARLVDGIAAIQGRSAGFVCLFAGSPVNSEFEGLVSGLRDSLLQQVERALKDAAPHLTARSLSQTLIIMSEITRGIIAQFDRAEPAERAALIEELKTALTAYVNVKVRAAVDAS</sequence>
<dbReference type="SUPFAM" id="SSF46689">
    <property type="entry name" value="Homeodomain-like"/>
    <property type="match status" value="1"/>
</dbReference>
<feature type="domain" description="HTH tetR-type" evidence="4">
    <location>
        <begin position="24"/>
        <end position="84"/>
    </location>
</feature>
<dbReference type="RefSeq" id="WP_255840330.1">
    <property type="nucleotide sequence ID" value="NZ_CP073346.1"/>
</dbReference>
<accession>A0ABY5HCU1</accession>
<feature type="region of interest" description="Disordered" evidence="3">
    <location>
        <begin position="1"/>
        <end position="24"/>
    </location>
</feature>
<proteinExistence type="predicted"/>
<reference evidence="5" key="1">
    <citation type="submission" date="2021-04" db="EMBL/GenBank/DDBJ databases">
        <title>Oceanospirillales bacteria with DddD are important DMSP degraders in coastal seawater.</title>
        <authorList>
            <person name="Liu J."/>
        </authorList>
    </citation>
    <scope>NUCLEOTIDE SEQUENCE</scope>
    <source>
        <strain evidence="5">D13-4</strain>
    </source>
</reference>
<evidence type="ECO:0000259" key="4">
    <source>
        <dbReference type="PROSITE" id="PS50977"/>
    </source>
</evidence>
<evidence type="ECO:0000256" key="2">
    <source>
        <dbReference type="PROSITE-ProRule" id="PRU00335"/>
    </source>
</evidence>
<dbReference type="InterPro" id="IPR041669">
    <property type="entry name" value="TetR_C_15"/>
</dbReference>
<dbReference type="Proteomes" id="UP001059672">
    <property type="component" value="Chromosome"/>
</dbReference>
<feature type="compositionally biased region" description="Polar residues" evidence="3">
    <location>
        <begin position="1"/>
        <end position="11"/>
    </location>
</feature>
<dbReference type="PROSITE" id="PS50977">
    <property type="entry name" value="HTH_TETR_2"/>
    <property type="match status" value="1"/>
</dbReference>
<evidence type="ECO:0000313" key="5">
    <source>
        <dbReference type="EMBL" id="UTW09671.1"/>
    </source>
</evidence>
<dbReference type="InterPro" id="IPR050109">
    <property type="entry name" value="HTH-type_TetR-like_transc_reg"/>
</dbReference>
<dbReference type="PRINTS" id="PR00455">
    <property type="entry name" value="HTHTETR"/>
</dbReference>
<dbReference type="PANTHER" id="PTHR30055">
    <property type="entry name" value="HTH-TYPE TRANSCRIPTIONAL REGULATOR RUTR"/>
    <property type="match status" value="1"/>
</dbReference>
<name>A0ABY5HCU1_9PSED</name>
<dbReference type="InterPro" id="IPR001647">
    <property type="entry name" value="HTH_TetR"/>
</dbReference>
<protein>
    <submittedName>
        <fullName evidence="5">TetR/AcrR family transcriptional regulator</fullName>
    </submittedName>
</protein>
<dbReference type="Pfam" id="PF17918">
    <property type="entry name" value="TetR_C_15"/>
    <property type="match status" value="1"/>
</dbReference>
<feature type="compositionally biased region" description="Basic and acidic residues" evidence="3">
    <location>
        <begin position="12"/>
        <end position="24"/>
    </location>
</feature>
<dbReference type="PANTHER" id="PTHR30055:SF226">
    <property type="entry name" value="HTH-TYPE TRANSCRIPTIONAL REGULATOR PKSA"/>
    <property type="match status" value="1"/>
</dbReference>
<evidence type="ECO:0000313" key="6">
    <source>
        <dbReference type="Proteomes" id="UP001059672"/>
    </source>
</evidence>
<gene>
    <name evidence="5" type="ORF">KDW96_10350</name>
</gene>
<keyword evidence="1 2" id="KW-0238">DNA-binding</keyword>
<dbReference type="Pfam" id="PF00440">
    <property type="entry name" value="TetR_N"/>
    <property type="match status" value="1"/>
</dbReference>
<keyword evidence="6" id="KW-1185">Reference proteome</keyword>
<dbReference type="InterPro" id="IPR009057">
    <property type="entry name" value="Homeodomain-like_sf"/>
</dbReference>
<dbReference type="Gene3D" id="1.10.357.10">
    <property type="entry name" value="Tetracycline Repressor, domain 2"/>
    <property type="match status" value="1"/>
</dbReference>
<evidence type="ECO:0000256" key="3">
    <source>
        <dbReference type="SAM" id="MobiDB-lite"/>
    </source>
</evidence>